<dbReference type="STRING" id="7574.A0A1S3HX21"/>
<dbReference type="RefSeq" id="XP_013390102.2">
    <property type="nucleotide sequence ID" value="XM_013534648.2"/>
</dbReference>
<keyword evidence="1" id="KW-0175">Coiled coil</keyword>
<evidence type="ECO:0000256" key="2">
    <source>
        <dbReference type="SAM" id="MobiDB-lite"/>
    </source>
</evidence>
<evidence type="ECO:0000259" key="3">
    <source>
        <dbReference type="PROSITE" id="PS50910"/>
    </source>
</evidence>
<dbReference type="Pfam" id="PF25794">
    <property type="entry name" value="SACS"/>
    <property type="match status" value="1"/>
</dbReference>
<evidence type="ECO:0000313" key="7">
    <source>
        <dbReference type="RefSeq" id="XP_013390103.2"/>
    </source>
</evidence>
<evidence type="ECO:0000313" key="6">
    <source>
        <dbReference type="RefSeq" id="XP_013390102.2"/>
    </source>
</evidence>
<dbReference type="RefSeq" id="XP_013390103.2">
    <property type="nucleotide sequence ID" value="XM_013534649.2"/>
</dbReference>
<dbReference type="InterPro" id="IPR036890">
    <property type="entry name" value="HATPase_C_sf"/>
</dbReference>
<dbReference type="Proteomes" id="UP000085678">
    <property type="component" value="Unplaced"/>
</dbReference>
<dbReference type="PROSITE" id="PS50910">
    <property type="entry name" value="HEPN"/>
    <property type="match status" value="1"/>
</dbReference>
<gene>
    <name evidence="5 6 7" type="primary">LOC106158594</name>
</gene>
<dbReference type="Pfam" id="PF05168">
    <property type="entry name" value="HEPN"/>
    <property type="match status" value="1"/>
</dbReference>
<feature type="compositionally biased region" description="Low complexity" evidence="2">
    <location>
        <begin position="46"/>
        <end position="62"/>
    </location>
</feature>
<dbReference type="InterPro" id="IPR007842">
    <property type="entry name" value="HEPN_dom"/>
</dbReference>
<feature type="domain" description="HEPN" evidence="3">
    <location>
        <begin position="1869"/>
        <end position="1988"/>
    </location>
</feature>
<protein>
    <submittedName>
        <fullName evidence="5 6">Sacsin isoform X1</fullName>
    </submittedName>
</protein>
<dbReference type="PANTHER" id="PTHR15600:SF42">
    <property type="entry name" value="SACSIN"/>
    <property type="match status" value="1"/>
</dbReference>
<dbReference type="GO" id="GO:0030544">
    <property type="term" value="F:Hsp70 protein binding"/>
    <property type="evidence" value="ECO:0007669"/>
    <property type="project" value="TreeGrafter"/>
</dbReference>
<evidence type="ECO:0000313" key="4">
    <source>
        <dbReference type="Proteomes" id="UP000085678"/>
    </source>
</evidence>
<reference evidence="5 6" key="1">
    <citation type="submission" date="2025-04" db="UniProtKB">
        <authorList>
            <consortium name="RefSeq"/>
        </authorList>
    </citation>
    <scope>IDENTIFICATION</scope>
    <source>
        <tissue evidence="5 6">Gonads</tissue>
    </source>
</reference>
<accession>A0A1S3HX21</accession>
<dbReference type="SUPFAM" id="SSF55874">
    <property type="entry name" value="ATPase domain of HSP90 chaperone/DNA topoisomerase II/histidine kinase"/>
    <property type="match status" value="1"/>
</dbReference>
<dbReference type="InterPro" id="IPR052972">
    <property type="entry name" value="Sacsin_chaperone_reg"/>
</dbReference>
<dbReference type="OrthoDB" id="10070270at2759"/>
<feature type="coiled-coil region" evidence="1">
    <location>
        <begin position="1812"/>
        <end position="1846"/>
    </location>
</feature>
<evidence type="ECO:0000313" key="5">
    <source>
        <dbReference type="RefSeq" id="XP_013390101.2"/>
    </source>
</evidence>
<feature type="region of interest" description="Disordered" evidence="2">
    <location>
        <begin position="44"/>
        <end position="72"/>
    </location>
</feature>
<keyword evidence="4" id="KW-1185">Reference proteome</keyword>
<dbReference type="SUPFAM" id="SSF81593">
    <property type="entry name" value="Nucleotidyltransferase substrate binding subunit/domain"/>
    <property type="match status" value="1"/>
</dbReference>
<dbReference type="NCBIfam" id="NF047352">
    <property type="entry name" value="P_loop_sacsin"/>
    <property type="match status" value="1"/>
</dbReference>
<dbReference type="KEGG" id="lak:106158594"/>
<feature type="region of interest" description="Disordered" evidence="2">
    <location>
        <begin position="1734"/>
        <end position="1763"/>
    </location>
</feature>
<proteinExistence type="predicted"/>
<organism evidence="4 5">
    <name type="scientific">Lingula anatina</name>
    <name type="common">Brachiopod</name>
    <name type="synonym">Lingula unguis</name>
    <dbReference type="NCBI Taxonomy" id="7574"/>
    <lineage>
        <taxon>Eukaryota</taxon>
        <taxon>Metazoa</taxon>
        <taxon>Spiralia</taxon>
        <taxon>Lophotrochozoa</taxon>
        <taxon>Brachiopoda</taxon>
        <taxon>Linguliformea</taxon>
        <taxon>Lingulata</taxon>
        <taxon>Lingulida</taxon>
        <taxon>Linguloidea</taxon>
        <taxon>Lingulidae</taxon>
        <taxon>Lingula</taxon>
    </lineage>
</organism>
<dbReference type="GeneID" id="106158594"/>
<evidence type="ECO:0000256" key="1">
    <source>
        <dbReference type="SAM" id="Coils"/>
    </source>
</evidence>
<dbReference type="InterPro" id="IPR058210">
    <property type="entry name" value="SACS/Nov_dom"/>
</dbReference>
<sequence>MAVDYQLHHQQDWTMRSSATAAHAPMAHEADNFWGGVAGRISGREASSASSPALSKSSSNAARLQHEGNNDRLRPLNEAVVKERAETPRKSICTTTQEGASATMAERKPKFSKFGQFEPPTTRIKNIILQYCGDSSTIGMAEIVKELIQNADDARATQVHLILDKRYLPADKVWDEWRGMQGPAFCAYNNAVFTAEDIQAIQKLGVGSKSSDPDKTGQFGIGFNVMYQLTDCPSLLSDGKDLCLFDPHSKYVPGATVTCPGGHINLCEDQEFRKTWKDVMIGYLPGFVQQEGGTVFRFPLRHQYMVSDISQIFYNEDSIKDLEYELRNLEFKSFVHNCLLFTKTISRVGASVIDTDGKLNTLFEIKRKINPGMLKDLKEAYKKTSESMRLVLEGKLSLSEVPKRCVTYKLTTIDDNFSTDWMVNQSFGFHGELEPEDRSFLEEFLCQDVSGKKFSPIAGVAAKLSGPVQGAAFCFLQLPIKTGLSVHINGHFAIHSSRRGLWTNTAFGSWNRILQRYVIVPSYCSLLKTATKATKLGNVALWYNRLLPDCSTATDAFFQEICKRVYLFIRDYDLKVIPITRSMTVSALVAHKLEFHSIAETLFLAGLRNVDVEKMLLVLGHNVCSHPEVSLRLIFAKTPDLQFLSPRATMECLRKSAEPMGLPKLVNQTPFLSPENVKKLLEYCLIQNSEAEKNYQALHGVPLCFTADGHLRIFDTEHPVFVTLEYRGLLPHRPDLFLHPEVAHLFSVRSDTKAYLPVRQLCLEDVSKFVEEDAKYIHEPTWVELMWRFMKNHIGKNTTRLELRPVEHLPLLPTSSGRFYTMAEGKHVFSLARTGKEMAAVLNKLGLPSLDPKQVLSDDVTDHDVETIAKPCVLDASELSDLLEVLAVSWSRNQPSVQFTEEEAETMLHFVNTGLRIIRTSSVFKDPIRRLPIFETIGGYYSSVDGEAVILDESIPLRGVTNSMMRSNCVLLRERKSYLELYRVLGLRKKSTVLVYVDHIFPHFPELPPEIRDAHLLCIRDTVLPMLSTSPMELSQMSQRMFSMELKKLPFIPFEDQLLPASCFYPPELVLLDLLDRHHPLPEQYLDEKWREMLEVAGLKTAISPEEYVQCGLQIASMGDDVEIAREKAQLLLDEIVKNHCSNGILYQISTIPFIPVEKDILNEALYQLCPPLESKDSYISLRGSLIYQSHHKQDILKHGVLTWTSCLTLPSWVKLSREMIHELGVKFIPDVEAVVKHCTMLAEASWEELSDDSLRLMQFIFNCAYDFLSQCCMCFSKSCPECMAVATLRKKEIIILSEGKIKTLPSKLVLNLPDEVDTDTLHPHVYKRPIDMVQHDDLFRRLGAQSIAKADTFAQVLSHLRFECGENTMDLNQRATASTAMYGLFVTLRNDPSQAFMTRPLFLPSDKAVMTLSFELIARDNELVAKKYKDDTYDYLCKLTACNLYRNAKDYVLLLPPEVRPILLSDLVQEDINIDSLCELMESEEGCPYIEKYKNVLGSDNMSDALVALAAVPYNESGPLRDRLEVLQAANVQCFNRMKSQLLVKGKPLEGAKMSEKYCHLQVDPEECFYTLYIKHNHEYPGDANVTFAVADVIKSHLNVEIDSGQVVKLLRCSGDLEQTEDILAGEGATLNAQEDLLDGPTLGTVVPDRKLFAMHPNVRLQPKEYVSYLQTNKSTGQEIMVYARVVNENVEQRIRAVGNMFKEYKIDIGLGYPVAAHALDLYREGRRFPDLLKGQKSSDEQEDDEDTDESDDEDVSRDHVDLSSEIGQTTAILTQLLEETYSDVRWVPLREKMATRLLKTWECSQDDYDATEAETVLRHLQQEIERVERQYAGVVSLYREQEEERRKIELAERGLVDPDPECARRLFAIALRDLPTADVMLETGLTEWCCSLCTEVVRKVLIGTIVNHGLATPEQALAIHSLQPLLAYTMRLQKRPIQLVADVDVFRRTSADYIESFDPSSRRYSRPEVTYTEQVARKIVDVTHRVVTYLAGFNEIDLTSKNDDVVDENMNSEAEVKSS</sequence>
<dbReference type="RefSeq" id="XP_013390101.2">
    <property type="nucleotide sequence ID" value="XM_013534647.2"/>
</dbReference>
<name>A0A1S3HX21_LINAN</name>
<feature type="compositionally biased region" description="Acidic residues" evidence="2">
    <location>
        <begin position="1742"/>
        <end position="1757"/>
    </location>
</feature>
<dbReference type="Gene3D" id="1.20.120.330">
    <property type="entry name" value="Nucleotidyltransferases domain 2"/>
    <property type="match status" value="1"/>
</dbReference>
<dbReference type="PANTHER" id="PTHR15600">
    <property type="entry name" value="SACSIN"/>
    <property type="match status" value="1"/>
</dbReference>